<sequence>MSARQHCLLRLEIPHFLKLYVEVDTINKQWLGWKKKWNELVTGSRNSEGSPVRSAPGFGTHRINSADRLKHRRERISQTSFENQDMGACDTMQKRKLARVPLTYRHRMRSIFHLAGAMCGIAFMSYGIKNVNLMEACAFV</sequence>
<reference evidence="2" key="2">
    <citation type="journal article" name="Front. Microbiol.">
        <title>Degradative Capacity of Two Strains of Rhodonia placenta: From Phenotype to Genotype.</title>
        <authorList>
            <person name="Kolle M."/>
            <person name="Horta M.A.C."/>
            <person name="Nowrousian M."/>
            <person name="Ohm R.A."/>
            <person name="Benz J.P."/>
            <person name="Pilgard A."/>
        </authorList>
    </citation>
    <scope>NUCLEOTIDE SEQUENCE</scope>
    <source>
        <strain evidence="2">FPRL280</strain>
    </source>
</reference>
<protein>
    <submittedName>
        <fullName evidence="2">Uncharacterized protein</fullName>
    </submittedName>
</protein>
<keyword evidence="1" id="KW-1133">Transmembrane helix</keyword>
<evidence type="ECO:0000256" key="1">
    <source>
        <dbReference type="SAM" id="Phobius"/>
    </source>
</evidence>
<dbReference type="Proteomes" id="UP000639403">
    <property type="component" value="Unassembled WGS sequence"/>
</dbReference>
<gene>
    <name evidence="2" type="ORF">IEO21_08146</name>
</gene>
<keyword evidence="1" id="KW-0472">Membrane</keyword>
<evidence type="ECO:0000313" key="3">
    <source>
        <dbReference type="Proteomes" id="UP000639403"/>
    </source>
</evidence>
<dbReference type="EMBL" id="JADOXO010000268">
    <property type="protein sequence ID" value="KAF9807586.1"/>
    <property type="molecule type" value="Genomic_DNA"/>
</dbReference>
<feature type="transmembrane region" description="Helical" evidence="1">
    <location>
        <begin position="111"/>
        <end position="128"/>
    </location>
</feature>
<comment type="caution">
    <text evidence="2">The sequence shown here is derived from an EMBL/GenBank/DDBJ whole genome shotgun (WGS) entry which is preliminary data.</text>
</comment>
<accession>A0A8H7TZ06</accession>
<reference evidence="2" key="1">
    <citation type="submission" date="2020-11" db="EMBL/GenBank/DDBJ databases">
        <authorList>
            <person name="Koelle M."/>
            <person name="Horta M.A.C."/>
            <person name="Nowrousian M."/>
            <person name="Ohm R.A."/>
            <person name="Benz P."/>
            <person name="Pilgard A."/>
        </authorList>
    </citation>
    <scope>NUCLEOTIDE SEQUENCE</scope>
    <source>
        <strain evidence="2">FPRL280</strain>
    </source>
</reference>
<name>A0A8H7TZ06_9APHY</name>
<keyword evidence="1" id="KW-0812">Transmembrane</keyword>
<proteinExistence type="predicted"/>
<organism evidence="2 3">
    <name type="scientific">Rhodonia placenta</name>
    <dbReference type="NCBI Taxonomy" id="104341"/>
    <lineage>
        <taxon>Eukaryota</taxon>
        <taxon>Fungi</taxon>
        <taxon>Dikarya</taxon>
        <taxon>Basidiomycota</taxon>
        <taxon>Agaricomycotina</taxon>
        <taxon>Agaricomycetes</taxon>
        <taxon>Polyporales</taxon>
        <taxon>Adustoporiaceae</taxon>
        <taxon>Rhodonia</taxon>
    </lineage>
</organism>
<evidence type="ECO:0000313" key="2">
    <source>
        <dbReference type="EMBL" id="KAF9807586.1"/>
    </source>
</evidence>
<dbReference type="AlphaFoldDB" id="A0A8H7TZ06"/>